<reference evidence="9 10" key="1">
    <citation type="submission" date="2019-02" db="EMBL/GenBank/DDBJ databases">
        <title>Genome sequencing of the rare red list fungi Dentipellis fragilis.</title>
        <authorList>
            <person name="Buettner E."/>
            <person name="Kellner H."/>
        </authorList>
    </citation>
    <scope>NUCLEOTIDE SEQUENCE [LARGE SCALE GENOMIC DNA]</scope>
    <source>
        <strain evidence="9 10">DSM 105465</strain>
    </source>
</reference>
<dbReference type="PANTHER" id="PTHR19315">
    <property type="entry name" value="ER MEMBRANE PROTEIN COMPLEX SUBUNIT 4"/>
    <property type="match status" value="1"/>
</dbReference>
<evidence type="ECO:0000256" key="4">
    <source>
        <dbReference type="ARBA" id="ARBA00022692"/>
    </source>
</evidence>
<dbReference type="STRING" id="205917.A0A4Y9XP70"/>
<comment type="subcellular location">
    <subcellularLocation>
        <location evidence="1">Endoplasmic reticulum membrane</location>
        <topology evidence="1">Multi-pass membrane protein</topology>
    </subcellularLocation>
</comment>
<dbReference type="InterPro" id="IPR009445">
    <property type="entry name" value="TMEM85/Emc4"/>
</dbReference>
<dbReference type="Pfam" id="PF06417">
    <property type="entry name" value="EMC4"/>
    <property type="match status" value="1"/>
</dbReference>
<evidence type="ECO:0000313" key="9">
    <source>
        <dbReference type="EMBL" id="TFY51021.1"/>
    </source>
</evidence>
<evidence type="ECO:0000256" key="3">
    <source>
        <dbReference type="ARBA" id="ARBA00020820"/>
    </source>
</evidence>
<feature type="transmembrane region" description="Helical" evidence="8">
    <location>
        <begin position="168"/>
        <end position="188"/>
    </location>
</feature>
<comment type="similarity">
    <text evidence="2">Belongs to the EMC4 family.</text>
</comment>
<organism evidence="9 10">
    <name type="scientific">Dentipellis fragilis</name>
    <dbReference type="NCBI Taxonomy" id="205917"/>
    <lineage>
        <taxon>Eukaryota</taxon>
        <taxon>Fungi</taxon>
        <taxon>Dikarya</taxon>
        <taxon>Basidiomycota</taxon>
        <taxon>Agaricomycotina</taxon>
        <taxon>Agaricomycetes</taxon>
        <taxon>Russulales</taxon>
        <taxon>Hericiaceae</taxon>
        <taxon>Dentipellis</taxon>
    </lineage>
</organism>
<evidence type="ECO:0000256" key="7">
    <source>
        <dbReference type="ARBA" id="ARBA00023136"/>
    </source>
</evidence>
<proteinExistence type="inferred from homology"/>
<evidence type="ECO:0000256" key="5">
    <source>
        <dbReference type="ARBA" id="ARBA00022824"/>
    </source>
</evidence>
<comment type="caution">
    <text evidence="9">The sequence shown here is derived from an EMBL/GenBank/DDBJ whole genome shotgun (WGS) entry which is preliminary data.</text>
</comment>
<gene>
    <name evidence="9" type="ORF">EVG20_g11207</name>
</gene>
<dbReference type="OrthoDB" id="369569at2759"/>
<keyword evidence="10" id="KW-1185">Reference proteome</keyword>
<keyword evidence="4 8" id="KW-0812">Transmembrane</keyword>
<protein>
    <recommendedName>
        <fullName evidence="3">ER membrane protein complex subunit 4</fullName>
    </recommendedName>
</protein>
<keyword evidence="6 8" id="KW-1133">Transmembrane helix</keyword>
<evidence type="ECO:0000256" key="1">
    <source>
        <dbReference type="ARBA" id="ARBA00004477"/>
    </source>
</evidence>
<evidence type="ECO:0000256" key="6">
    <source>
        <dbReference type="ARBA" id="ARBA00022989"/>
    </source>
</evidence>
<evidence type="ECO:0000256" key="2">
    <source>
        <dbReference type="ARBA" id="ARBA00007715"/>
    </source>
</evidence>
<evidence type="ECO:0000313" key="10">
    <source>
        <dbReference type="Proteomes" id="UP000298327"/>
    </source>
</evidence>
<keyword evidence="5" id="KW-0256">Endoplasmic reticulum</keyword>
<dbReference type="AlphaFoldDB" id="A0A4Y9XP70"/>
<accession>A0A4Y9XP70</accession>
<feature type="transmembrane region" description="Helical" evidence="8">
    <location>
        <begin position="106"/>
        <end position="128"/>
    </location>
</feature>
<name>A0A4Y9XP70_9AGAM</name>
<keyword evidence="7 8" id="KW-0472">Membrane</keyword>
<dbReference type="EMBL" id="SEOQ01001633">
    <property type="protein sequence ID" value="TFY51021.1"/>
    <property type="molecule type" value="Genomic_DNA"/>
</dbReference>
<dbReference type="GO" id="GO:0005789">
    <property type="term" value="C:endoplasmic reticulum membrane"/>
    <property type="evidence" value="ECO:0007669"/>
    <property type="project" value="UniProtKB-SubCell"/>
</dbReference>
<evidence type="ECO:0000256" key="8">
    <source>
        <dbReference type="SAM" id="Phobius"/>
    </source>
</evidence>
<dbReference type="Proteomes" id="UP000298327">
    <property type="component" value="Unassembled WGS sequence"/>
</dbReference>
<sequence length="218" mass="22903">MADFLSSSPSHLPFPPPSTAILTALPPIPISSTTNMSTVSATLDYVSLDSKWRNLPPPPGFSSAVSTKGPSKTSSTDATASYEALKAKRAWDFAIAPAKQLPMQAFMLYMSGGGVQIFSIGIVAMLLFSPFKNLAGINAAFAQFAPSISTSKTKQSAPDADATAWTTLALPKLAYLACNVLTLALGLWKCRAMGLLPTGTGDWLAFETRGAAPELTLL</sequence>